<evidence type="ECO:0000313" key="3">
    <source>
        <dbReference type="Proteomes" id="UP000821853"/>
    </source>
</evidence>
<dbReference type="AlphaFoldDB" id="A0A9J6FLW3"/>
<proteinExistence type="predicted"/>
<dbReference type="EMBL" id="JABSTR010000004">
    <property type="protein sequence ID" value="KAH9367182.1"/>
    <property type="molecule type" value="Genomic_DNA"/>
</dbReference>
<dbReference type="OrthoDB" id="3039988at2759"/>
<keyword evidence="3" id="KW-1185">Reference proteome</keyword>
<dbReference type="Proteomes" id="UP000821853">
    <property type="component" value="Chromosome 2"/>
</dbReference>
<feature type="region of interest" description="Disordered" evidence="1">
    <location>
        <begin position="16"/>
        <end position="43"/>
    </location>
</feature>
<evidence type="ECO:0000256" key="1">
    <source>
        <dbReference type="SAM" id="MobiDB-lite"/>
    </source>
</evidence>
<organism evidence="2 3">
    <name type="scientific">Haemaphysalis longicornis</name>
    <name type="common">Bush tick</name>
    <dbReference type="NCBI Taxonomy" id="44386"/>
    <lineage>
        <taxon>Eukaryota</taxon>
        <taxon>Metazoa</taxon>
        <taxon>Ecdysozoa</taxon>
        <taxon>Arthropoda</taxon>
        <taxon>Chelicerata</taxon>
        <taxon>Arachnida</taxon>
        <taxon>Acari</taxon>
        <taxon>Parasitiformes</taxon>
        <taxon>Ixodida</taxon>
        <taxon>Ixodoidea</taxon>
        <taxon>Ixodidae</taxon>
        <taxon>Haemaphysalinae</taxon>
        <taxon>Haemaphysalis</taxon>
    </lineage>
</organism>
<name>A0A9J6FLW3_HAELO</name>
<comment type="caution">
    <text evidence="2">The sequence shown here is derived from an EMBL/GenBank/DDBJ whole genome shotgun (WGS) entry which is preliminary data.</text>
</comment>
<accession>A0A9J6FLW3</accession>
<evidence type="ECO:0000313" key="2">
    <source>
        <dbReference type="EMBL" id="KAH9367182.1"/>
    </source>
</evidence>
<gene>
    <name evidence="2" type="ORF">HPB48_013820</name>
</gene>
<reference evidence="2 3" key="1">
    <citation type="journal article" date="2020" name="Cell">
        <title>Large-Scale Comparative Analyses of Tick Genomes Elucidate Their Genetic Diversity and Vector Capacities.</title>
        <authorList>
            <consortium name="Tick Genome and Microbiome Consortium (TIGMIC)"/>
            <person name="Jia N."/>
            <person name="Wang J."/>
            <person name="Shi W."/>
            <person name="Du L."/>
            <person name="Sun Y."/>
            <person name="Zhan W."/>
            <person name="Jiang J.F."/>
            <person name="Wang Q."/>
            <person name="Zhang B."/>
            <person name="Ji P."/>
            <person name="Bell-Sakyi L."/>
            <person name="Cui X.M."/>
            <person name="Yuan T.T."/>
            <person name="Jiang B.G."/>
            <person name="Yang W.F."/>
            <person name="Lam T.T."/>
            <person name="Chang Q.C."/>
            <person name="Ding S.J."/>
            <person name="Wang X.J."/>
            <person name="Zhu J.G."/>
            <person name="Ruan X.D."/>
            <person name="Zhao L."/>
            <person name="Wei J.T."/>
            <person name="Ye R.Z."/>
            <person name="Que T.C."/>
            <person name="Du C.H."/>
            <person name="Zhou Y.H."/>
            <person name="Cheng J.X."/>
            <person name="Dai P.F."/>
            <person name="Guo W.B."/>
            <person name="Han X.H."/>
            <person name="Huang E.J."/>
            <person name="Li L.F."/>
            <person name="Wei W."/>
            <person name="Gao Y.C."/>
            <person name="Liu J.Z."/>
            <person name="Shao H.Z."/>
            <person name="Wang X."/>
            <person name="Wang C.C."/>
            <person name="Yang T.C."/>
            <person name="Huo Q.B."/>
            <person name="Li W."/>
            <person name="Chen H.Y."/>
            <person name="Chen S.E."/>
            <person name="Zhou L.G."/>
            <person name="Ni X.B."/>
            <person name="Tian J.H."/>
            <person name="Sheng Y."/>
            <person name="Liu T."/>
            <person name="Pan Y.S."/>
            <person name="Xia L.Y."/>
            <person name="Li J."/>
            <person name="Zhao F."/>
            <person name="Cao W.C."/>
        </authorList>
    </citation>
    <scope>NUCLEOTIDE SEQUENCE [LARGE SCALE GENOMIC DNA]</scope>
    <source>
        <strain evidence="2">HaeL-2018</strain>
    </source>
</reference>
<dbReference type="VEuPathDB" id="VectorBase:HLOH_050386"/>
<protein>
    <submittedName>
        <fullName evidence="2">Uncharacterized protein</fullName>
    </submittedName>
</protein>
<dbReference type="OMA" id="NPCILHA"/>
<sequence>MYDSITQITIGTSAHETSAYIAPPDGTAKGATHNAPDTDDEETITRSLVNSRNPTMLQARRLGTTHSAIIAFDHGEVPYFVYYRGTEYKCYLHKKHHEI</sequence>